<dbReference type="GO" id="GO:0016705">
    <property type="term" value="F:oxidoreductase activity, acting on paired donors, with incorporation or reduction of molecular oxygen"/>
    <property type="evidence" value="ECO:0007669"/>
    <property type="project" value="InterPro"/>
</dbReference>
<dbReference type="PANTHER" id="PTHR24291:SF50">
    <property type="entry name" value="BIFUNCTIONAL ALBAFLAVENONE MONOOXYGENASE_TERPENE SYNTHASE"/>
    <property type="match status" value="1"/>
</dbReference>
<evidence type="ECO:0000256" key="6">
    <source>
        <dbReference type="ARBA" id="ARBA00023033"/>
    </source>
</evidence>
<dbReference type="InterPro" id="IPR001128">
    <property type="entry name" value="Cyt_P450"/>
</dbReference>
<dbReference type="InterPro" id="IPR002401">
    <property type="entry name" value="Cyt_P450_E_grp-I"/>
</dbReference>
<reference evidence="10 11" key="1">
    <citation type="submission" date="2017-02" db="EMBL/GenBank/DDBJ databases">
        <title>Complete genome sequences of Mycobacterium kansasii strains isolated from rhesus macaques.</title>
        <authorList>
            <person name="Panda A."/>
            <person name="Nagaraj S."/>
            <person name="Zhao X."/>
            <person name="Tettelin H."/>
            <person name="Detolla L.J."/>
        </authorList>
    </citation>
    <scope>NUCLEOTIDE SEQUENCE [LARGE SCALE GENOMIC DNA]</scope>
    <source>
        <strain evidence="10 11">11-3469</strain>
    </source>
</reference>
<comment type="caution">
    <text evidence="10">The sequence shown here is derived from an EMBL/GenBank/DDBJ whole genome shotgun (WGS) entry which is preliminary data.</text>
</comment>
<gene>
    <name evidence="10" type="ORF">BZL29_6855</name>
</gene>
<organism evidence="10 11">
    <name type="scientific">Mycobacterium kansasii</name>
    <dbReference type="NCBI Taxonomy" id="1768"/>
    <lineage>
        <taxon>Bacteria</taxon>
        <taxon>Bacillati</taxon>
        <taxon>Actinomycetota</taxon>
        <taxon>Actinomycetes</taxon>
        <taxon>Mycobacteriales</taxon>
        <taxon>Mycobacteriaceae</taxon>
        <taxon>Mycobacterium</taxon>
    </lineage>
</organism>
<keyword evidence="4 8" id="KW-0560">Oxidoreductase</keyword>
<evidence type="ECO:0000256" key="2">
    <source>
        <dbReference type="ARBA" id="ARBA00022617"/>
    </source>
</evidence>
<keyword evidence="5 7" id="KW-0408">Iron</keyword>
<sequence>MKPTIVSGPSGAAALRWWARMARDPLATYASLQRTYGDAVRLPFRRHRPILLLSRPEHAEHVLVTQQRNYVKAVTYLPLRALLGSGLLTSEGNVWERHRRIIQPVFARRHLNAFAPEIVAAAQRRVATWRDGDVVDAAEQMRALTLEIVGRVLFGASLAGSAQRIGDALGAIQHAAIISVLLSAAVPEWAGSAWLRRVPGVAAPVSTLDAVVAEIVTRRRAETGSGDGADLLDLLLTARDEDGSTFDDVEIRDEVLTLMLAGHETTSTALTWTLALLSRCPAARRRLEAEVDDVLAGRPACADDVDRLVFTEAVINEAMRLYPPAWSIERDAVEADDIAGIPVAAGTTVVVPPYLLHRHPQFWPNPEGFDPDRFLTETDRPRYSFVPFGGGRRICVGAGFAMFEAKLVLATIAQAHPLDLLSGGMPAVRTEITLRPAARCPCGSRSGLPRPSIGGHSPRPAMRLRRLKACPPRLPEGTTGVHQRAHTDADFDPAQHLLT</sequence>
<feature type="region of interest" description="Disordered" evidence="9">
    <location>
        <begin position="474"/>
        <end position="499"/>
    </location>
</feature>
<evidence type="ECO:0000256" key="9">
    <source>
        <dbReference type="SAM" id="MobiDB-lite"/>
    </source>
</evidence>
<evidence type="ECO:0000256" key="8">
    <source>
        <dbReference type="RuleBase" id="RU000461"/>
    </source>
</evidence>
<accession>A0A1V3WPE0</accession>
<dbReference type="GO" id="GO:0005506">
    <property type="term" value="F:iron ion binding"/>
    <property type="evidence" value="ECO:0007669"/>
    <property type="project" value="InterPro"/>
</dbReference>
<dbReference type="Proteomes" id="UP000188532">
    <property type="component" value="Unassembled WGS sequence"/>
</dbReference>
<evidence type="ECO:0000256" key="5">
    <source>
        <dbReference type="ARBA" id="ARBA00023004"/>
    </source>
</evidence>
<evidence type="ECO:0000313" key="10">
    <source>
        <dbReference type="EMBL" id="OOK68296.1"/>
    </source>
</evidence>
<dbReference type="GO" id="GO:0004497">
    <property type="term" value="F:monooxygenase activity"/>
    <property type="evidence" value="ECO:0007669"/>
    <property type="project" value="UniProtKB-KW"/>
</dbReference>
<dbReference type="Pfam" id="PF00067">
    <property type="entry name" value="p450"/>
    <property type="match status" value="1"/>
</dbReference>
<dbReference type="PRINTS" id="PR00385">
    <property type="entry name" value="P450"/>
</dbReference>
<dbReference type="AlphaFoldDB" id="A0A1V3WPE0"/>
<dbReference type="InterPro" id="IPR017972">
    <property type="entry name" value="Cyt_P450_CS"/>
</dbReference>
<comment type="similarity">
    <text evidence="1 8">Belongs to the cytochrome P450 family.</text>
</comment>
<comment type="cofactor">
    <cofactor evidence="7">
        <name>heme</name>
        <dbReference type="ChEBI" id="CHEBI:30413"/>
    </cofactor>
</comment>
<dbReference type="Gene3D" id="1.10.630.10">
    <property type="entry name" value="Cytochrome P450"/>
    <property type="match status" value="1"/>
</dbReference>
<keyword evidence="6 8" id="KW-0503">Monooxygenase</keyword>
<dbReference type="PRINTS" id="PR00463">
    <property type="entry name" value="EP450I"/>
</dbReference>
<dbReference type="PANTHER" id="PTHR24291">
    <property type="entry name" value="CYTOCHROME P450 FAMILY 4"/>
    <property type="match status" value="1"/>
</dbReference>
<evidence type="ECO:0000256" key="7">
    <source>
        <dbReference type="PIRSR" id="PIRSR602401-1"/>
    </source>
</evidence>
<evidence type="ECO:0000256" key="1">
    <source>
        <dbReference type="ARBA" id="ARBA00010617"/>
    </source>
</evidence>
<dbReference type="InterPro" id="IPR050196">
    <property type="entry name" value="Cytochrome_P450_Monoox"/>
</dbReference>
<keyword evidence="3 7" id="KW-0479">Metal-binding</keyword>
<dbReference type="SUPFAM" id="SSF48264">
    <property type="entry name" value="Cytochrome P450"/>
    <property type="match status" value="1"/>
</dbReference>
<dbReference type="GO" id="GO:0020037">
    <property type="term" value="F:heme binding"/>
    <property type="evidence" value="ECO:0007669"/>
    <property type="project" value="InterPro"/>
</dbReference>
<keyword evidence="2 7" id="KW-0349">Heme</keyword>
<dbReference type="EMBL" id="MVBN01000008">
    <property type="protein sequence ID" value="OOK68296.1"/>
    <property type="molecule type" value="Genomic_DNA"/>
</dbReference>
<name>A0A1V3WPE0_MYCKA</name>
<dbReference type="STRING" id="1768.B1T50_03450"/>
<evidence type="ECO:0000256" key="4">
    <source>
        <dbReference type="ARBA" id="ARBA00023002"/>
    </source>
</evidence>
<proteinExistence type="inferred from homology"/>
<dbReference type="InterPro" id="IPR036396">
    <property type="entry name" value="Cyt_P450_sf"/>
</dbReference>
<dbReference type="PROSITE" id="PS00086">
    <property type="entry name" value="CYTOCHROME_P450"/>
    <property type="match status" value="1"/>
</dbReference>
<feature type="binding site" description="axial binding residue" evidence="7">
    <location>
        <position position="395"/>
    </location>
    <ligand>
        <name>heme</name>
        <dbReference type="ChEBI" id="CHEBI:30413"/>
    </ligand>
    <ligandPart>
        <name>Fe</name>
        <dbReference type="ChEBI" id="CHEBI:18248"/>
    </ligandPart>
</feature>
<protein>
    <submittedName>
        <fullName evidence="10">Cytochrome P450 family protein</fullName>
    </submittedName>
</protein>
<evidence type="ECO:0000256" key="3">
    <source>
        <dbReference type="ARBA" id="ARBA00022723"/>
    </source>
</evidence>
<evidence type="ECO:0000313" key="11">
    <source>
        <dbReference type="Proteomes" id="UP000188532"/>
    </source>
</evidence>